<dbReference type="Gene3D" id="3.30.70.1290">
    <property type="entry name" value="Transposase IS200-like"/>
    <property type="match status" value="1"/>
</dbReference>
<evidence type="ECO:0000259" key="1">
    <source>
        <dbReference type="SMART" id="SM01321"/>
    </source>
</evidence>
<reference evidence="2 3" key="2">
    <citation type="submission" date="2014-11" db="EMBL/GenBank/DDBJ databases">
        <title>Draft genome sequence of the solvent-tolerant Pseudomonas putida S12 including megaplasmid pTTS12.</title>
        <authorList>
            <person name="Wierckx N."/>
            <person name="Nijkamp J."/>
            <person name="Ballerstedt H."/>
            <person name="Siezen R.J."/>
            <person name="Wels M."/>
            <person name="de Ridder D."/>
            <person name="de Winde J.H."/>
            <person name="Ruijssenaars H.J."/>
        </authorList>
    </citation>
    <scope>NUCLEOTIDE SEQUENCE [LARGE SCALE GENOMIC DNA]</scope>
    <source>
        <strain evidence="2 3">S12</strain>
    </source>
</reference>
<reference evidence="2 3" key="1">
    <citation type="submission" date="2014-11" db="EMBL/GenBank/DDBJ databases">
        <title>Complete genome sequence of Pseudomonas putida S12 including megaplasmid pTTS12.</title>
        <authorList>
            <person name="Kuepper J."/>
            <person name="Ruijssenaars H.J."/>
            <person name="Blank L.M."/>
            <person name="de Winde J.H."/>
            <person name="Wierckx N."/>
        </authorList>
    </citation>
    <scope>NUCLEOTIDE SEQUENCE [LARGE SCALE GENOMIC DNA]</scope>
    <source>
        <strain evidence="2 3">S12</strain>
    </source>
</reference>
<feature type="domain" description="Transposase IS200-like" evidence="1">
    <location>
        <begin position="16"/>
        <end position="130"/>
    </location>
</feature>
<gene>
    <name evidence="2" type="ORF">RPPX_10605</name>
</gene>
<dbReference type="RefSeq" id="WP_019437290.1">
    <property type="nucleotide sequence ID" value="NZ_ALNR01000085.1"/>
</dbReference>
<dbReference type="EMBL" id="CP009974">
    <property type="protein sequence ID" value="AJA13774.1"/>
    <property type="molecule type" value="Genomic_DNA"/>
</dbReference>
<dbReference type="PANTHER" id="PTHR36966">
    <property type="entry name" value="REP-ASSOCIATED TYROSINE TRANSPOSASE"/>
    <property type="match status" value="1"/>
</dbReference>
<dbReference type="GO" id="GO:0004803">
    <property type="term" value="F:transposase activity"/>
    <property type="evidence" value="ECO:0007669"/>
    <property type="project" value="InterPro"/>
</dbReference>
<dbReference type="PANTHER" id="PTHR36966:SF1">
    <property type="entry name" value="REP-ASSOCIATED TYROSINE TRANSPOSASE"/>
    <property type="match status" value="1"/>
</dbReference>
<proteinExistence type="predicted"/>
<evidence type="ECO:0000313" key="2">
    <source>
        <dbReference type="EMBL" id="AJA13774.1"/>
    </source>
</evidence>
<evidence type="ECO:0000313" key="3">
    <source>
        <dbReference type="Proteomes" id="UP000017753"/>
    </source>
</evidence>
<sequence length="151" mass="17798">MPLAESHRLRRGRFSEPGRLYMLTTITHQRKPLFRDFHHARLVVKHLRLSDDIQDCQSLAWVVMPDHLHWLIELKEVTLGTLMRKFKSRTAIALRKAGVGHKPIWQSGYQDHALRREECVVHVARYIVANPLRAGLVRSIRDYPHWDAVWL</sequence>
<dbReference type="Pfam" id="PF01797">
    <property type="entry name" value="Y1_Tnp"/>
    <property type="match status" value="1"/>
</dbReference>
<dbReference type="SMART" id="SM01321">
    <property type="entry name" value="Y1_Tnp"/>
    <property type="match status" value="1"/>
</dbReference>
<accession>A0AA34RUQ6</accession>
<protein>
    <submittedName>
        <fullName evidence="2">Transposase</fullName>
    </submittedName>
</protein>
<dbReference type="AlphaFoldDB" id="A0AA34RUQ6"/>
<dbReference type="GO" id="GO:0006313">
    <property type="term" value="P:DNA transposition"/>
    <property type="evidence" value="ECO:0007669"/>
    <property type="project" value="InterPro"/>
</dbReference>
<dbReference type="NCBIfam" id="NF047646">
    <property type="entry name" value="REP_Tyr_transpos"/>
    <property type="match status" value="1"/>
</dbReference>
<dbReference type="InterPro" id="IPR036515">
    <property type="entry name" value="Transposase_17_sf"/>
</dbReference>
<dbReference type="InterPro" id="IPR052715">
    <property type="entry name" value="RAYT_transposase"/>
</dbReference>
<organism evidence="2 3">
    <name type="scientific">Pseudomonas putida S12</name>
    <dbReference type="NCBI Taxonomy" id="1215087"/>
    <lineage>
        <taxon>Bacteria</taxon>
        <taxon>Pseudomonadati</taxon>
        <taxon>Pseudomonadota</taxon>
        <taxon>Gammaproteobacteria</taxon>
        <taxon>Pseudomonadales</taxon>
        <taxon>Pseudomonadaceae</taxon>
        <taxon>Pseudomonas</taxon>
    </lineage>
</organism>
<dbReference type="SUPFAM" id="SSF143422">
    <property type="entry name" value="Transposase IS200-like"/>
    <property type="match status" value="1"/>
</dbReference>
<dbReference type="Proteomes" id="UP000017753">
    <property type="component" value="Chromosome"/>
</dbReference>
<dbReference type="GO" id="GO:0043565">
    <property type="term" value="F:sequence-specific DNA binding"/>
    <property type="evidence" value="ECO:0007669"/>
    <property type="project" value="TreeGrafter"/>
</dbReference>
<name>A0AA34RUQ6_PSEPU</name>
<dbReference type="InterPro" id="IPR002686">
    <property type="entry name" value="Transposase_17"/>
</dbReference>